<organism evidence="2 3">
    <name type="scientific">Oryza sativa subsp. indica</name>
    <name type="common">Rice</name>
    <dbReference type="NCBI Taxonomy" id="39946"/>
    <lineage>
        <taxon>Eukaryota</taxon>
        <taxon>Viridiplantae</taxon>
        <taxon>Streptophyta</taxon>
        <taxon>Embryophyta</taxon>
        <taxon>Tracheophyta</taxon>
        <taxon>Spermatophyta</taxon>
        <taxon>Magnoliopsida</taxon>
        <taxon>Liliopsida</taxon>
        <taxon>Poales</taxon>
        <taxon>Poaceae</taxon>
        <taxon>BOP clade</taxon>
        <taxon>Oryzoideae</taxon>
        <taxon>Oryzeae</taxon>
        <taxon>Oryzinae</taxon>
        <taxon>Oryza</taxon>
        <taxon>Oryza sativa</taxon>
    </lineage>
</organism>
<dbReference type="AlphaFoldDB" id="B8AWQ6"/>
<protein>
    <submittedName>
        <fullName evidence="2">Uncharacterized protein</fullName>
    </submittedName>
</protein>
<dbReference type="Proteomes" id="UP000007015">
    <property type="component" value="Chromosome 5"/>
</dbReference>
<evidence type="ECO:0000313" key="3">
    <source>
        <dbReference type="Proteomes" id="UP000007015"/>
    </source>
</evidence>
<feature type="region of interest" description="Disordered" evidence="1">
    <location>
        <begin position="1"/>
        <end position="66"/>
    </location>
</feature>
<feature type="compositionally biased region" description="Polar residues" evidence="1">
    <location>
        <begin position="252"/>
        <end position="267"/>
    </location>
</feature>
<reference evidence="2 3" key="1">
    <citation type="journal article" date="2005" name="PLoS Biol.">
        <title>The genomes of Oryza sativa: a history of duplications.</title>
        <authorList>
            <person name="Yu J."/>
            <person name="Wang J."/>
            <person name="Lin W."/>
            <person name="Li S."/>
            <person name="Li H."/>
            <person name="Zhou J."/>
            <person name="Ni P."/>
            <person name="Dong W."/>
            <person name="Hu S."/>
            <person name="Zeng C."/>
            <person name="Zhang J."/>
            <person name="Zhang Y."/>
            <person name="Li R."/>
            <person name="Xu Z."/>
            <person name="Li S."/>
            <person name="Li X."/>
            <person name="Zheng H."/>
            <person name="Cong L."/>
            <person name="Lin L."/>
            <person name="Yin J."/>
            <person name="Geng J."/>
            <person name="Li G."/>
            <person name="Shi J."/>
            <person name="Liu J."/>
            <person name="Lv H."/>
            <person name="Li J."/>
            <person name="Wang J."/>
            <person name="Deng Y."/>
            <person name="Ran L."/>
            <person name="Shi X."/>
            <person name="Wang X."/>
            <person name="Wu Q."/>
            <person name="Li C."/>
            <person name="Ren X."/>
            <person name="Wang J."/>
            <person name="Wang X."/>
            <person name="Li D."/>
            <person name="Liu D."/>
            <person name="Zhang X."/>
            <person name="Ji Z."/>
            <person name="Zhao W."/>
            <person name="Sun Y."/>
            <person name="Zhang Z."/>
            <person name="Bao J."/>
            <person name="Han Y."/>
            <person name="Dong L."/>
            <person name="Ji J."/>
            <person name="Chen P."/>
            <person name="Wu S."/>
            <person name="Liu J."/>
            <person name="Xiao Y."/>
            <person name="Bu D."/>
            <person name="Tan J."/>
            <person name="Yang L."/>
            <person name="Ye C."/>
            <person name="Zhang J."/>
            <person name="Xu J."/>
            <person name="Zhou Y."/>
            <person name="Yu Y."/>
            <person name="Zhang B."/>
            <person name="Zhuang S."/>
            <person name="Wei H."/>
            <person name="Liu B."/>
            <person name="Lei M."/>
            <person name="Yu H."/>
            <person name="Li Y."/>
            <person name="Xu H."/>
            <person name="Wei S."/>
            <person name="He X."/>
            <person name="Fang L."/>
            <person name="Zhang Z."/>
            <person name="Zhang Y."/>
            <person name="Huang X."/>
            <person name="Su Z."/>
            <person name="Tong W."/>
            <person name="Li J."/>
            <person name="Tong Z."/>
            <person name="Li S."/>
            <person name="Ye J."/>
            <person name="Wang L."/>
            <person name="Fang L."/>
            <person name="Lei T."/>
            <person name="Chen C."/>
            <person name="Chen H."/>
            <person name="Xu Z."/>
            <person name="Li H."/>
            <person name="Huang H."/>
            <person name="Zhang F."/>
            <person name="Xu H."/>
            <person name="Li N."/>
            <person name="Zhao C."/>
            <person name="Li S."/>
            <person name="Dong L."/>
            <person name="Huang Y."/>
            <person name="Li L."/>
            <person name="Xi Y."/>
            <person name="Qi Q."/>
            <person name="Li W."/>
            <person name="Zhang B."/>
            <person name="Hu W."/>
            <person name="Zhang Y."/>
            <person name="Tian X."/>
            <person name="Jiao Y."/>
            <person name="Liang X."/>
            <person name="Jin J."/>
            <person name="Gao L."/>
            <person name="Zheng W."/>
            <person name="Hao B."/>
            <person name="Liu S."/>
            <person name="Wang W."/>
            <person name="Yuan L."/>
            <person name="Cao M."/>
            <person name="McDermott J."/>
            <person name="Samudrala R."/>
            <person name="Wang J."/>
            <person name="Wong G.K."/>
            <person name="Yang H."/>
        </authorList>
    </citation>
    <scope>NUCLEOTIDE SEQUENCE [LARGE SCALE GENOMIC DNA]</scope>
    <source>
        <strain evidence="3">cv. 93-11</strain>
    </source>
</reference>
<dbReference type="EMBL" id="CM000130">
    <property type="protein sequence ID" value="EEC79693.1"/>
    <property type="molecule type" value="Genomic_DNA"/>
</dbReference>
<feature type="region of interest" description="Disordered" evidence="1">
    <location>
        <begin position="229"/>
        <end position="267"/>
    </location>
</feature>
<sequence length="551" mass="61539">MAMIFSRSSAGSPFHPSSPTPTDEEGSPSSSPPFPRRPTFPSSGKRGPPAPTRCRMPAKGKGKARCDAYEEPIDVSDDDDTDPSNSDSHGLINDLPAKMLDEAMAEIKDSFQATQEGILALLAKHNEKCGLVFSSLTEGMQALAAEHGEKCYSAVMDQAVQANPDRSNARLHGAIEGVDTDDMLAATMRRTASHGARGHTEQQNPAADRANPLSVSRTAPIAHHHLLKSAAQATSAVHTNHRGLDQGDGATLDQNNNRAQDKYQGQSERCETQMTKEAGNHLRPSCMSSFSMRTVHEWWPNSILAGRLFRWLEESCDDDITGVWFKHDKPTPIEISAKEIKMQKALMFEPNFSSMKAVSDMFDQHISGYKIQNCQLLISPVQLASDTWACYVWDMEKRQMHILDPVLQHREVSDVSAKHRQTVTIIHTGLLTCINKFFDDWDINPDGWTCTYHTKISPRCQKWVASANATHTQERKENEISSHNKFESSSCCRWNSVFHTLYYAREFYDGKLSNVLDSGRVAALRRDLFYKLLTMEGNSAELPSHIARYLE</sequence>
<name>B8AWQ6_ORYSI</name>
<evidence type="ECO:0000313" key="2">
    <source>
        <dbReference type="EMBL" id="EEC79693.1"/>
    </source>
</evidence>
<keyword evidence="3" id="KW-1185">Reference proteome</keyword>
<proteinExistence type="predicted"/>
<accession>B8AWQ6</accession>
<dbReference type="HOGENOM" id="CLU_494677_0_0_1"/>
<evidence type="ECO:0000256" key="1">
    <source>
        <dbReference type="SAM" id="MobiDB-lite"/>
    </source>
</evidence>
<dbReference type="Gramene" id="BGIOSGA017568-TA">
    <property type="protein sequence ID" value="BGIOSGA017568-PA"/>
    <property type="gene ID" value="BGIOSGA017568"/>
</dbReference>
<feature type="compositionally biased region" description="Polar residues" evidence="1">
    <location>
        <begin position="1"/>
        <end position="11"/>
    </location>
</feature>
<gene>
    <name evidence="2" type="ORF">OsI_20975</name>
</gene>
<dbReference type="OMA" id="ARCDAYE"/>
<dbReference type="STRING" id="39946.B8AWQ6"/>
<feature type="region of interest" description="Disordered" evidence="1">
    <location>
        <begin position="191"/>
        <end position="212"/>
    </location>
</feature>